<evidence type="ECO:0000313" key="1">
    <source>
        <dbReference type="EMBL" id="SKA05996.1"/>
    </source>
</evidence>
<reference evidence="1 2" key="1">
    <citation type="submission" date="2017-02" db="EMBL/GenBank/DDBJ databases">
        <authorList>
            <person name="Peterson S.W."/>
        </authorList>
    </citation>
    <scope>NUCLEOTIDE SEQUENCE [LARGE SCALE GENOMIC DNA]</scope>
    <source>
        <strain evidence="1 2">ATCC 17233</strain>
    </source>
</reference>
<protein>
    <submittedName>
        <fullName evidence="1">Uncharacterized protein</fullName>
    </submittedName>
</protein>
<accession>A0A1T4QQP9</accession>
<dbReference type="EMBL" id="FUXA01000025">
    <property type="protein sequence ID" value="SKA05996.1"/>
    <property type="molecule type" value="Genomic_DNA"/>
</dbReference>
<evidence type="ECO:0000313" key="2">
    <source>
        <dbReference type="Proteomes" id="UP000189857"/>
    </source>
</evidence>
<sequence length="97" mass="11029">MANIELVIKIPEDEYRWIVKSDETVFANISSKECMLHAIKNGTPLPKGHGNLIDANELLKEKIRFEDFDGDTFNIIHEETVINAKTIIKADTESEEV</sequence>
<dbReference type="AlphaFoldDB" id="A0A1T4QQP9"/>
<dbReference type="RefSeq" id="WP_078788249.1">
    <property type="nucleotide sequence ID" value="NZ_FMTO01000014.1"/>
</dbReference>
<organism evidence="1 2">
    <name type="scientific">Eubacterium ruminantium</name>
    <dbReference type="NCBI Taxonomy" id="42322"/>
    <lineage>
        <taxon>Bacteria</taxon>
        <taxon>Bacillati</taxon>
        <taxon>Bacillota</taxon>
        <taxon>Clostridia</taxon>
        <taxon>Eubacteriales</taxon>
        <taxon>Eubacteriaceae</taxon>
        <taxon>Eubacterium</taxon>
    </lineage>
</organism>
<keyword evidence="2" id="KW-1185">Reference proteome</keyword>
<name>A0A1T4QQP9_9FIRM</name>
<gene>
    <name evidence="1" type="ORF">SAMN02745110_02473</name>
</gene>
<dbReference type="Proteomes" id="UP000189857">
    <property type="component" value="Unassembled WGS sequence"/>
</dbReference>
<proteinExistence type="predicted"/>